<gene>
    <name evidence="2" type="ORF">DSM00_174</name>
</gene>
<evidence type="ECO:0008006" key="4">
    <source>
        <dbReference type="Google" id="ProtNLM"/>
    </source>
</evidence>
<dbReference type="AlphaFoldDB" id="A0A4Q0PDB5"/>
<comment type="caution">
    <text evidence="2">The sequence shown here is derived from an EMBL/GenBank/DDBJ whole genome shotgun (WGS) entry which is preliminary data.</text>
</comment>
<feature type="chain" id="PRO_5020536239" description="Outer membrane protein with beta-barrel domain" evidence="1">
    <location>
        <begin position="24"/>
        <end position="205"/>
    </location>
</feature>
<evidence type="ECO:0000313" key="2">
    <source>
        <dbReference type="EMBL" id="RXG24386.1"/>
    </source>
</evidence>
<dbReference type="EMBL" id="QOVM01000001">
    <property type="protein sequence ID" value="RXG24386.1"/>
    <property type="molecule type" value="Genomic_DNA"/>
</dbReference>
<evidence type="ECO:0000313" key="3">
    <source>
        <dbReference type="Proteomes" id="UP000289238"/>
    </source>
</evidence>
<evidence type="ECO:0000256" key="1">
    <source>
        <dbReference type="SAM" id="SignalP"/>
    </source>
</evidence>
<sequence>MFLNIRLFLIGIGFMICSAVMCAQDTTSAASYSYKRKGFINTQLYIPNAIGSNFVSDGMKVKPGFKLSALGRIYPKVLIGVRYSIFEAEITQSEFTGSYERSRVFLIGGDIGYQFDLLSNLDLIITAGGGYVSYLGIKDDLDFRDSGGAIWLNPELSYSIFKWLAITAGVEIRADYLNIKTAPQLEGNFNQVTYLNLGSGLRFML</sequence>
<accession>A0A4Q0PDB5</accession>
<dbReference type="Proteomes" id="UP000289238">
    <property type="component" value="Unassembled WGS sequence"/>
</dbReference>
<feature type="signal peptide" evidence="1">
    <location>
        <begin position="1"/>
        <end position="23"/>
    </location>
</feature>
<keyword evidence="3" id="KW-1185">Reference proteome</keyword>
<reference evidence="2 3" key="1">
    <citation type="submission" date="2018-07" db="EMBL/GenBank/DDBJ databases">
        <title>Leeuwenhoekiella genomics.</title>
        <authorList>
            <person name="Tahon G."/>
            <person name="Willems A."/>
        </authorList>
    </citation>
    <scope>NUCLEOTIDE SEQUENCE [LARGE SCALE GENOMIC DNA]</scope>
    <source>
        <strain evidence="2 3">LMG 22550</strain>
    </source>
</reference>
<keyword evidence="1" id="KW-0732">Signal</keyword>
<name>A0A4Q0PDB5_9FLAO</name>
<protein>
    <recommendedName>
        <fullName evidence="4">Outer membrane protein with beta-barrel domain</fullName>
    </recommendedName>
</protein>
<proteinExistence type="predicted"/>
<organism evidence="2 3">
    <name type="scientific">Leeuwenhoekiella aequorea</name>
    <dbReference type="NCBI Taxonomy" id="283736"/>
    <lineage>
        <taxon>Bacteria</taxon>
        <taxon>Pseudomonadati</taxon>
        <taxon>Bacteroidota</taxon>
        <taxon>Flavobacteriia</taxon>
        <taxon>Flavobacteriales</taxon>
        <taxon>Flavobacteriaceae</taxon>
        <taxon>Leeuwenhoekiella</taxon>
    </lineage>
</organism>